<proteinExistence type="predicted"/>
<keyword evidence="1" id="KW-1133">Transmembrane helix</keyword>
<evidence type="ECO:0000256" key="1">
    <source>
        <dbReference type="SAM" id="Phobius"/>
    </source>
</evidence>
<evidence type="ECO:0000313" key="2">
    <source>
        <dbReference type="EMBL" id="JAH96633.1"/>
    </source>
</evidence>
<name>A0A0E9X4L4_ANGAN</name>
<reference evidence="2" key="2">
    <citation type="journal article" date="2015" name="Fish Shellfish Immunol.">
        <title>Early steps in the European eel (Anguilla anguilla)-Vibrio vulnificus interaction in the gills: Role of the RtxA13 toxin.</title>
        <authorList>
            <person name="Callol A."/>
            <person name="Pajuelo D."/>
            <person name="Ebbesson L."/>
            <person name="Teles M."/>
            <person name="MacKenzie S."/>
            <person name="Amaro C."/>
        </authorList>
    </citation>
    <scope>NUCLEOTIDE SEQUENCE</scope>
</reference>
<dbReference type="AlphaFoldDB" id="A0A0E9X4L4"/>
<organism evidence="2">
    <name type="scientific">Anguilla anguilla</name>
    <name type="common">European freshwater eel</name>
    <name type="synonym">Muraena anguilla</name>
    <dbReference type="NCBI Taxonomy" id="7936"/>
    <lineage>
        <taxon>Eukaryota</taxon>
        <taxon>Metazoa</taxon>
        <taxon>Chordata</taxon>
        <taxon>Craniata</taxon>
        <taxon>Vertebrata</taxon>
        <taxon>Euteleostomi</taxon>
        <taxon>Actinopterygii</taxon>
        <taxon>Neopterygii</taxon>
        <taxon>Teleostei</taxon>
        <taxon>Anguilliformes</taxon>
        <taxon>Anguillidae</taxon>
        <taxon>Anguilla</taxon>
    </lineage>
</organism>
<accession>A0A0E9X4L4</accession>
<reference evidence="2" key="1">
    <citation type="submission" date="2014-11" db="EMBL/GenBank/DDBJ databases">
        <authorList>
            <person name="Amaro Gonzalez C."/>
        </authorList>
    </citation>
    <scope>NUCLEOTIDE SEQUENCE</scope>
</reference>
<protein>
    <submittedName>
        <fullName evidence="2">Uncharacterized protein</fullName>
    </submittedName>
</protein>
<dbReference type="EMBL" id="GBXM01011944">
    <property type="protein sequence ID" value="JAH96633.1"/>
    <property type="molecule type" value="Transcribed_RNA"/>
</dbReference>
<feature type="transmembrane region" description="Helical" evidence="1">
    <location>
        <begin position="51"/>
        <end position="74"/>
    </location>
</feature>
<keyword evidence="1" id="KW-0472">Membrane</keyword>
<sequence>MRECCEVLFFFDSRVWKEGSSPVCVLYNQVNRNIALVERSTSSVCTSVDSLVLFVFFLTLYLVCQVLFPSFSVWHPQ</sequence>
<keyword evidence="1" id="KW-0812">Transmembrane</keyword>